<dbReference type="PIRSF" id="PIRSF026631">
    <property type="entry name" value="UCP026631"/>
    <property type="match status" value="1"/>
</dbReference>
<feature type="domain" description="YdbS-like PH" evidence="2">
    <location>
        <begin position="253"/>
        <end position="329"/>
    </location>
</feature>
<keyword evidence="4" id="KW-1185">Reference proteome</keyword>
<feature type="domain" description="YdbS-like PH" evidence="2">
    <location>
        <begin position="63"/>
        <end position="144"/>
    </location>
</feature>
<dbReference type="Proteomes" id="UP000257144">
    <property type="component" value="Unassembled WGS sequence"/>
</dbReference>
<dbReference type="OrthoDB" id="2195155at2"/>
<reference evidence="3 4" key="1">
    <citation type="submission" date="2018-07" db="EMBL/GenBank/DDBJ databases">
        <title>Bacillus sp. YLB-04 draft genome sequence.</title>
        <authorList>
            <person name="Yu L."/>
            <person name="Tang X."/>
        </authorList>
    </citation>
    <scope>NUCLEOTIDE SEQUENCE [LARGE SCALE GENOMIC DNA]</scope>
    <source>
        <strain evidence="3 4">YLB-04</strain>
    </source>
</reference>
<evidence type="ECO:0000259" key="2">
    <source>
        <dbReference type="Pfam" id="PF03703"/>
    </source>
</evidence>
<feature type="transmembrane region" description="Helical" evidence="1">
    <location>
        <begin position="177"/>
        <end position="201"/>
    </location>
</feature>
<keyword evidence="1" id="KW-0472">Membrane</keyword>
<dbReference type="InterPro" id="IPR005182">
    <property type="entry name" value="YdbS-like_PH"/>
</dbReference>
<feature type="transmembrane region" description="Helical" evidence="1">
    <location>
        <begin position="221"/>
        <end position="246"/>
    </location>
</feature>
<evidence type="ECO:0000313" key="3">
    <source>
        <dbReference type="EMBL" id="RDU34841.1"/>
    </source>
</evidence>
<keyword evidence="1" id="KW-0812">Transmembrane</keyword>
<protein>
    <recommendedName>
        <fullName evidence="2">YdbS-like PH domain-containing protein</fullName>
    </recommendedName>
</protein>
<feature type="transmembrane region" description="Helical" evidence="1">
    <location>
        <begin position="42"/>
        <end position="66"/>
    </location>
</feature>
<comment type="caution">
    <text evidence="3">The sequence shown here is derived from an EMBL/GenBank/DDBJ whole genome shotgun (WGS) entry which is preliminary data.</text>
</comment>
<dbReference type="PANTHER" id="PTHR34473:SF2">
    <property type="entry name" value="UPF0699 TRANSMEMBRANE PROTEIN YDBT"/>
    <property type="match status" value="1"/>
</dbReference>
<evidence type="ECO:0000256" key="1">
    <source>
        <dbReference type="SAM" id="Phobius"/>
    </source>
</evidence>
<organism evidence="3 4">
    <name type="scientific">Neobacillus piezotolerans</name>
    <dbReference type="NCBI Taxonomy" id="2259171"/>
    <lineage>
        <taxon>Bacteria</taxon>
        <taxon>Bacillati</taxon>
        <taxon>Bacillota</taxon>
        <taxon>Bacilli</taxon>
        <taxon>Bacillales</taxon>
        <taxon>Bacillaceae</taxon>
        <taxon>Neobacillus</taxon>
    </lineage>
</organism>
<proteinExistence type="predicted"/>
<dbReference type="EMBL" id="QNQT01000017">
    <property type="protein sequence ID" value="RDU34841.1"/>
    <property type="molecule type" value="Genomic_DNA"/>
</dbReference>
<feature type="transmembrane region" description="Helical" evidence="1">
    <location>
        <begin position="355"/>
        <end position="373"/>
    </location>
</feature>
<dbReference type="InterPro" id="IPR014529">
    <property type="entry name" value="UCP026631"/>
</dbReference>
<dbReference type="AlphaFoldDB" id="A0A3D8GKH8"/>
<feature type="domain" description="YdbS-like PH" evidence="2">
    <location>
        <begin position="396"/>
        <end position="475"/>
    </location>
</feature>
<evidence type="ECO:0000313" key="4">
    <source>
        <dbReference type="Proteomes" id="UP000257144"/>
    </source>
</evidence>
<gene>
    <name evidence="3" type="ORF">DRW41_21210</name>
</gene>
<name>A0A3D8GKH8_9BACI</name>
<keyword evidence="1" id="KW-1133">Transmembrane helix</keyword>
<dbReference type="PANTHER" id="PTHR34473">
    <property type="entry name" value="UPF0699 TRANSMEMBRANE PROTEIN YDBS"/>
    <property type="match status" value="1"/>
</dbReference>
<dbReference type="Pfam" id="PF03703">
    <property type="entry name" value="bPH_2"/>
    <property type="match status" value="3"/>
</dbReference>
<feature type="transmembrane region" description="Helical" evidence="1">
    <location>
        <begin position="379"/>
        <end position="402"/>
    </location>
</feature>
<sequence length="480" mass="53254">MMFEPKRLHPVAAAVNAIRQIKGLIVPFAAFLFLGSKSELDVFYYSAAVLGVITALIAGVLSWFRFTYRVEGNELRLEYGVFVRKKRYIPLERIQSVDRTEGILQRPFGLVQIKIETAGGGAGMEGSEAVLSAITKQDAALLEEAIAAGKADKAITKDLAGFQEVRGAIYTMPLSSLFLMGSTSGGAGVVISALLAFFFQFEEFIPYKRVFKSFEQLASNGAVFISILVFFSLLAAWFLAIAGMMVKYGNYSIMKTEEELIVLRGLLEKKKITIPLKRIQAVRITQNPLRELLGYAAVHVDSAGGSVLDKNSSRIMLLPLVKLEQIEEIFAGHLLNYEFNTNLTPLPGRSLKRYLFRYLIFTIPPAGIVAGFFQPWGSLALLVPAVSAILAYARFRAAGWGIKGEQLSLRKRILGTTTVYIQKNKIQSIDIKENYFQRRMKLARIDAFTKSGSGVAGGMVLDIELADAMEIYRWYSRSTE</sequence>
<feature type="transmembrane region" description="Helical" evidence="1">
    <location>
        <begin position="21"/>
        <end position="36"/>
    </location>
</feature>
<accession>A0A3D8GKH8</accession>